<name>A0A1T4KWJ3_9FIRM</name>
<evidence type="ECO:0000313" key="3">
    <source>
        <dbReference type="Proteomes" id="UP000190625"/>
    </source>
</evidence>
<dbReference type="InterPro" id="IPR000719">
    <property type="entry name" value="Prot_kinase_dom"/>
</dbReference>
<dbReference type="Pfam" id="PF06293">
    <property type="entry name" value="Kdo"/>
    <property type="match status" value="1"/>
</dbReference>
<proteinExistence type="predicted"/>
<evidence type="ECO:0000259" key="1">
    <source>
        <dbReference type="PROSITE" id="PS50011"/>
    </source>
</evidence>
<dbReference type="Gene3D" id="1.10.510.10">
    <property type="entry name" value="Transferase(Phosphotransferase) domain 1"/>
    <property type="match status" value="1"/>
</dbReference>
<reference evidence="3" key="1">
    <citation type="submission" date="2017-02" db="EMBL/GenBank/DDBJ databases">
        <authorList>
            <person name="Varghese N."/>
            <person name="Submissions S."/>
        </authorList>
    </citation>
    <scope>NUCLEOTIDE SEQUENCE [LARGE SCALE GENOMIC DNA]</scope>
    <source>
        <strain evidence="3">ATCC BAA-73</strain>
    </source>
</reference>
<gene>
    <name evidence="2" type="ORF">SAMN02745118_00916</name>
</gene>
<dbReference type="EMBL" id="FUWM01000007">
    <property type="protein sequence ID" value="SJZ46812.1"/>
    <property type="molecule type" value="Genomic_DNA"/>
</dbReference>
<feature type="domain" description="Protein kinase" evidence="1">
    <location>
        <begin position="43"/>
        <end position="277"/>
    </location>
</feature>
<dbReference type="AlphaFoldDB" id="A0A1T4KWJ3"/>
<dbReference type="OrthoDB" id="9773772at2"/>
<keyword evidence="2" id="KW-0808">Transferase</keyword>
<dbReference type="RefSeq" id="WP_078809413.1">
    <property type="nucleotide sequence ID" value="NZ_FUWM01000007.1"/>
</dbReference>
<dbReference type="SUPFAM" id="SSF56112">
    <property type="entry name" value="Protein kinase-like (PK-like)"/>
    <property type="match status" value="1"/>
</dbReference>
<accession>A0A1T4KWJ3</accession>
<keyword evidence="3" id="KW-1185">Reference proteome</keyword>
<evidence type="ECO:0000313" key="2">
    <source>
        <dbReference type="EMBL" id="SJZ46812.1"/>
    </source>
</evidence>
<dbReference type="PROSITE" id="PS50011">
    <property type="entry name" value="PROTEIN_KINASE_DOM"/>
    <property type="match status" value="1"/>
</dbReference>
<organism evidence="2 3">
    <name type="scientific">Selenihalanaerobacter shriftii</name>
    <dbReference type="NCBI Taxonomy" id="142842"/>
    <lineage>
        <taxon>Bacteria</taxon>
        <taxon>Bacillati</taxon>
        <taxon>Bacillota</taxon>
        <taxon>Clostridia</taxon>
        <taxon>Halanaerobiales</taxon>
        <taxon>Halobacteroidaceae</taxon>
        <taxon>Selenihalanaerobacter</taxon>
    </lineage>
</organism>
<dbReference type="GO" id="GO:0005524">
    <property type="term" value="F:ATP binding"/>
    <property type="evidence" value="ECO:0007669"/>
    <property type="project" value="InterPro"/>
</dbReference>
<dbReference type="STRING" id="142842.SAMN02745118_00916"/>
<dbReference type="InterPro" id="IPR011009">
    <property type="entry name" value="Kinase-like_dom_sf"/>
</dbReference>
<dbReference type="Proteomes" id="UP000190625">
    <property type="component" value="Unassembled WGS sequence"/>
</dbReference>
<sequence>MSAKLKKAVKKEIEAGIEKKSDGRLLWLAKGWNNNFKEFISGFDEENKRGDTIYDKRNSLIHININQELGIKEDIVIKEFKLTRKYDKLRFCFLNSKAIRSLDIALALEKINVNTPKPIAVIEKRGKFNKIIYSYFVTEYIDYDYNLLDIVKDDNHPLRGEVINFLPQIAQDVRKMHEAGIVHNDLHAGNVLVDNIDENPKFYYIDLNRGRIKEKLSTKIKLKDLARFKLWPKEWEIFMKNYAPENHQDLLDLMIKQREKRKRFLNFRRKLKGIFRK</sequence>
<protein>
    <submittedName>
        <fullName evidence="2">Lipopolysaccharide kinase (Kdo/WaaP) family protein</fullName>
    </submittedName>
</protein>
<dbReference type="GO" id="GO:0004672">
    <property type="term" value="F:protein kinase activity"/>
    <property type="evidence" value="ECO:0007669"/>
    <property type="project" value="InterPro"/>
</dbReference>
<keyword evidence="2" id="KW-0418">Kinase</keyword>